<dbReference type="NCBIfam" id="NF005255">
    <property type="entry name" value="PRK06762.2-2"/>
    <property type="match status" value="1"/>
</dbReference>
<dbReference type="Gene3D" id="3.40.50.300">
    <property type="entry name" value="P-loop containing nucleotide triphosphate hydrolases"/>
    <property type="match status" value="1"/>
</dbReference>
<organism evidence="1 2">
    <name type="scientific">Lacticaseibacillus paracasei NRIC 0644</name>
    <dbReference type="NCBI Taxonomy" id="1435038"/>
    <lineage>
        <taxon>Bacteria</taxon>
        <taxon>Bacillati</taxon>
        <taxon>Bacillota</taxon>
        <taxon>Bacilli</taxon>
        <taxon>Lactobacillales</taxon>
        <taxon>Lactobacillaceae</taxon>
        <taxon>Lacticaseibacillus</taxon>
    </lineage>
</organism>
<name>A0A0C9QCF3_LACPA</name>
<dbReference type="GeneID" id="57091416"/>
<dbReference type="NCBIfam" id="NF005253">
    <property type="entry name" value="PRK06762.1-4"/>
    <property type="match status" value="1"/>
</dbReference>
<protein>
    <recommendedName>
        <fullName evidence="3">Kinase</fullName>
    </recommendedName>
</protein>
<gene>
    <name evidence="1" type="ORF">LC0644_0887</name>
</gene>
<dbReference type="Proteomes" id="UP000032552">
    <property type="component" value="Unassembled WGS sequence"/>
</dbReference>
<comment type="caution">
    <text evidence="1">The sequence shown here is derived from an EMBL/GenBank/DDBJ whole genome shotgun (WGS) entry which is preliminary data.</text>
</comment>
<sequence>MNRLIILRGNSGSGKTTTATALRTQLANTLLVSQDVVRRDMLAEKDKPGNPTIELIETIARFGLQHQRTVILEGILSAARYGDMLKTLIAEADQSLVYYYDLSFDETLRRHAHRAKAKEFGADVMRDWYLPHDRLNVPTEQLISADWSQTMVVNHILTDLAGLNNTESVKPIH</sequence>
<dbReference type="EMBL" id="BAYM01000064">
    <property type="protein sequence ID" value="GAN36298.1"/>
    <property type="molecule type" value="Genomic_DNA"/>
</dbReference>
<dbReference type="Pfam" id="PF13671">
    <property type="entry name" value="AAA_33"/>
    <property type="match status" value="1"/>
</dbReference>
<dbReference type="SUPFAM" id="SSF52540">
    <property type="entry name" value="P-loop containing nucleoside triphosphate hydrolases"/>
    <property type="match status" value="1"/>
</dbReference>
<proteinExistence type="predicted"/>
<accession>A0A0C9QCF3</accession>
<reference evidence="2" key="1">
    <citation type="submission" date="2014-05" db="EMBL/GenBank/DDBJ databases">
        <title>Whole genome sequencing of Lactobacillus casei NRIC0644.</title>
        <authorList>
            <person name="Atarashi H."/>
            <person name="Yoshida Y."/>
            <person name="Fujimura S."/>
            <person name="Tanaka N."/>
            <person name="Shiwa Y."/>
            <person name="Yoshikawa H."/>
            <person name="Okada S."/>
            <person name="Nakagawa J."/>
        </authorList>
    </citation>
    <scope>NUCLEOTIDE SEQUENCE [LARGE SCALE GENOMIC DNA]</scope>
    <source>
        <strain evidence="2">NRIC0644</strain>
    </source>
</reference>
<evidence type="ECO:0000313" key="1">
    <source>
        <dbReference type="EMBL" id="GAN36298.1"/>
    </source>
</evidence>
<dbReference type="RefSeq" id="WP_003568223.1">
    <property type="nucleotide sequence ID" value="NZ_BAYM01000064.1"/>
</dbReference>
<evidence type="ECO:0008006" key="3">
    <source>
        <dbReference type="Google" id="ProtNLM"/>
    </source>
</evidence>
<dbReference type="InterPro" id="IPR027417">
    <property type="entry name" value="P-loop_NTPase"/>
</dbReference>
<evidence type="ECO:0000313" key="2">
    <source>
        <dbReference type="Proteomes" id="UP000032552"/>
    </source>
</evidence>
<dbReference type="AlphaFoldDB" id="A0A0C9QCF3"/>